<comment type="similarity">
    <text evidence="1">Belongs to the TRAFAC class TrmE-Era-EngA-EngB-Septin-like GTPase superfamily. AIG1/Toc34/Toc159-like paraseptin GTPase family. IAN subfamily.</text>
</comment>
<dbReference type="InterPro" id="IPR045058">
    <property type="entry name" value="GIMA/IAN/Toc"/>
</dbReference>
<evidence type="ECO:0000256" key="1">
    <source>
        <dbReference type="ARBA" id="ARBA00008535"/>
    </source>
</evidence>
<evidence type="ECO:0000256" key="2">
    <source>
        <dbReference type="ARBA" id="ARBA00022741"/>
    </source>
</evidence>
<dbReference type="AlphaFoldDB" id="A0A7J6CP96"/>
<evidence type="ECO:0000313" key="6">
    <source>
        <dbReference type="Proteomes" id="UP000579812"/>
    </source>
</evidence>
<proteinExistence type="inferred from homology"/>
<gene>
    <name evidence="5" type="ORF">G5714_011174</name>
</gene>
<name>A0A7J6CP96_9TELE</name>
<evidence type="ECO:0000256" key="3">
    <source>
        <dbReference type="ARBA" id="ARBA00023134"/>
    </source>
</evidence>
<dbReference type="SUPFAM" id="SSF52540">
    <property type="entry name" value="P-loop containing nucleoside triphosphate hydrolases"/>
    <property type="match status" value="2"/>
</dbReference>
<reference evidence="5 6" key="1">
    <citation type="submission" date="2020-04" db="EMBL/GenBank/DDBJ databases">
        <title>Chromosome-level genome assembly of a cyprinid fish Onychostoma macrolepis by integration of Nanopore Sequencing, Bionano and Hi-C technology.</title>
        <authorList>
            <person name="Wang D."/>
        </authorList>
    </citation>
    <scope>NUCLEOTIDE SEQUENCE [LARGE SCALE GENOMIC DNA]</scope>
    <source>
        <strain evidence="5">SWU-2019</strain>
        <tissue evidence="5">Muscle</tissue>
    </source>
</reference>
<organism evidence="5 6">
    <name type="scientific">Onychostoma macrolepis</name>
    <dbReference type="NCBI Taxonomy" id="369639"/>
    <lineage>
        <taxon>Eukaryota</taxon>
        <taxon>Metazoa</taxon>
        <taxon>Chordata</taxon>
        <taxon>Craniata</taxon>
        <taxon>Vertebrata</taxon>
        <taxon>Euteleostomi</taxon>
        <taxon>Actinopterygii</taxon>
        <taxon>Neopterygii</taxon>
        <taxon>Teleostei</taxon>
        <taxon>Ostariophysi</taxon>
        <taxon>Cypriniformes</taxon>
        <taxon>Cyprinidae</taxon>
        <taxon>Acrossocheilinae</taxon>
        <taxon>Onychostoma</taxon>
    </lineage>
</organism>
<dbReference type="PANTHER" id="PTHR10903">
    <property type="entry name" value="GTPASE, IMAP FAMILY MEMBER-RELATED"/>
    <property type="match status" value="1"/>
</dbReference>
<dbReference type="Proteomes" id="UP000579812">
    <property type="component" value="Unassembled WGS sequence"/>
</dbReference>
<feature type="domain" description="AIG1-type G" evidence="4">
    <location>
        <begin position="434"/>
        <end position="632"/>
    </location>
</feature>
<keyword evidence="3" id="KW-0342">GTP-binding</keyword>
<keyword evidence="6" id="KW-1185">Reference proteome</keyword>
<sequence>MLQLENAKVEQSGGGDKITLVLLGKNSNDKSMIGNAMLKVNRFIDENITCTRAEERVENQMVCIINTPDLFHRSHPDRDTDNIEEIKTLYPGPRAFLLVLQNKQLSQEEMEMFSQLKVRFGEKMVKNTIVVLVDSQEKMSGELYDQADENLKKLLDECGQRICVHDKKKDNELTIQVVKEWKRIHEKQVKESSNSAPAERIYEEIDISYVEMKQINEASWVSENSKANSGLTSGSKRMMTVVLLGKISNNKCLVGNTIFQKDHFRSEKVSCEKFVDNVDGKKVCIINTPDLFHKPSSSDPEADSMEELKPSYAGPRVFLLVLQDRMVSPEEMEMFTELKKKLGQKMVEQTIVLVKQASSNSIDAPLSFRKDHEIILKECGNRRCVYSKHMKNTELIKELMKYTGSKNQTSETDRVRWTHDKTVPPNEPAKMHPQNPLTIVLLGQTGCGKSATGNSILKKQHFESHASSVPVTKECKMAEETVCEMRIRVIDTPDFFNEDLKNQEEQIKKCKELAQPGPVVYLLVMQLGRFTEGEREVLPHLKREFGEDVTLKTVILFTGKEKLKHKTLTDYINGSDKELQELIKTCHSRCYAFNNNNEKCNHQVKKLLEIISDMQKNSAIASLSGHKKKHKEIKECSIL</sequence>
<dbReference type="GO" id="GO:0005525">
    <property type="term" value="F:GTP binding"/>
    <property type="evidence" value="ECO:0007669"/>
    <property type="project" value="UniProtKB-KW"/>
</dbReference>
<keyword evidence="2" id="KW-0547">Nucleotide-binding</keyword>
<protein>
    <recommendedName>
        <fullName evidence="4">AIG1-type G domain-containing protein</fullName>
    </recommendedName>
</protein>
<dbReference type="InterPro" id="IPR006703">
    <property type="entry name" value="G_AIG1"/>
</dbReference>
<evidence type="ECO:0000259" key="4">
    <source>
        <dbReference type="PROSITE" id="PS51720"/>
    </source>
</evidence>
<dbReference type="FunFam" id="3.40.50.300:FF:000366">
    <property type="entry name" value="GTPase, IMAP family member 2"/>
    <property type="match status" value="1"/>
</dbReference>
<accession>A0A7J6CP96</accession>
<dbReference type="InterPro" id="IPR027417">
    <property type="entry name" value="P-loop_NTPase"/>
</dbReference>
<evidence type="ECO:0000313" key="5">
    <source>
        <dbReference type="EMBL" id="KAF4108415.1"/>
    </source>
</evidence>
<dbReference type="EMBL" id="JAAMOB010000010">
    <property type="protein sequence ID" value="KAF4108415.1"/>
    <property type="molecule type" value="Genomic_DNA"/>
</dbReference>
<comment type="caution">
    <text evidence="5">The sequence shown here is derived from an EMBL/GenBank/DDBJ whole genome shotgun (WGS) entry which is preliminary data.</text>
</comment>
<dbReference type="Pfam" id="PF04548">
    <property type="entry name" value="AIG1"/>
    <property type="match status" value="3"/>
</dbReference>
<dbReference type="Gene3D" id="3.40.50.300">
    <property type="entry name" value="P-loop containing nucleotide triphosphate hydrolases"/>
    <property type="match status" value="3"/>
</dbReference>
<dbReference type="PANTHER" id="PTHR10903:SF188">
    <property type="entry name" value="GTPASE IMAP FAMILY MEMBER 2-LIKE-RELATED"/>
    <property type="match status" value="1"/>
</dbReference>
<dbReference type="PROSITE" id="PS51720">
    <property type="entry name" value="G_AIG1"/>
    <property type="match status" value="1"/>
</dbReference>